<dbReference type="GO" id="GO:0004592">
    <property type="term" value="F:pantoate-beta-alanine ligase activity"/>
    <property type="evidence" value="ECO:0007669"/>
    <property type="project" value="UniProtKB-UniRule"/>
</dbReference>
<dbReference type="UniPathway" id="UPA00028">
    <property type="reaction ID" value="UER00005"/>
</dbReference>
<feature type="active site" description="Proton donor" evidence="8">
    <location>
        <position position="44"/>
    </location>
</feature>
<dbReference type="RefSeq" id="WP_013137371.1">
    <property type="nucleotide sequence ID" value="NC_014168.1"/>
</dbReference>
<organism evidence="9 10">
    <name type="scientific">Segniliparus rotundus (strain ATCC BAA-972 / CDC 1076 / CIP 108378 / DSM 44985 / JCM 13578)</name>
    <dbReference type="NCBI Taxonomy" id="640132"/>
    <lineage>
        <taxon>Bacteria</taxon>
        <taxon>Bacillati</taxon>
        <taxon>Actinomycetota</taxon>
        <taxon>Actinomycetes</taxon>
        <taxon>Mycobacteriales</taxon>
        <taxon>Segniliparaceae</taxon>
        <taxon>Segniliparus</taxon>
    </lineage>
</organism>
<proteinExistence type="inferred from homology"/>
<comment type="catalytic activity">
    <reaction evidence="7 8">
        <text>(R)-pantoate + beta-alanine + ATP = (R)-pantothenate + AMP + diphosphate + H(+)</text>
        <dbReference type="Rhea" id="RHEA:10912"/>
        <dbReference type="ChEBI" id="CHEBI:15378"/>
        <dbReference type="ChEBI" id="CHEBI:15980"/>
        <dbReference type="ChEBI" id="CHEBI:29032"/>
        <dbReference type="ChEBI" id="CHEBI:30616"/>
        <dbReference type="ChEBI" id="CHEBI:33019"/>
        <dbReference type="ChEBI" id="CHEBI:57966"/>
        <dbReference type="ChEBI" id="CHEBI:456215"/>
        <dbReference type="EC" id="6.3.2.1"/>
    </reaction>
</comment>
<dbReference type="InterPro" id="IPR042176">
    <property type="entry name" value="Pantoate_ligase_C"/>
</dbReference>
<feature type="binding site" evidence="8">
    <location>
        <position position="69"/>
    </location>
    <ligand>
        <name>beta-alanine</name>
        <dbReference type="ChEBI" id="CHEBI:57966"/>
    </ligand>
</feature>
<feature type="binding site" evidence="8">
    <location>
        <position position="185"/>
    </location>
    <ligand>
        <name>ATP</name>
        <dbReference type="ChEBI" id="CHEBI:30616"/>
    </ligand>
</feature>
<feature type="binding site" evidence="8">
    <location>
        <begin position="193"/>
        <end position="196"/>
    </location>
    <ligand>
        <name>ATP</name>
        <dbReference type="ChEBI" id="CHEBI:30616"/>
    </ligand>
</feature>
<dbReference type="AlphaFoldDB" id="D6ZBT8"/>
<evidence type="ECO:0000256" key="1">
    <source>
        <dbReference type="ARBA" id="ARBA00004990"/>
    </source>
</evidence>
<dbReference type="EMBL" id="CP001958">
    <property type="protein sequence ID" value="ADG96915.1"/>
    <property type="molecule type" value="Genomic_DNA"/>
</dbReference>
<dbReference type="CDD" id="cd00560">
    <property type="entry name" value="PanC"/>
    <property type="match status" value="1"/>
</dbReference>
<keyword evidence="4 8" id="KW-0566">Pantothenate biosynthesis</keyword>
<comment type="function">
    <text evidence="8">Catalyzes the condensation of pantoate with beta-alanine in an ATP-dependent reaction via a pantoyl-adenylate intermediate.</text>
</comment>
<dbReference type="Pfam" id="PF02569">
    <property type="entry name" value="Pantoate_ligase"/>
    <property type="match status" value="1"/>
</dbReference>
<reference evidence="9 10" key="1">
    <citation type="journal article" date="2010" name="Stand. Genomic Sci.">
        <title>Complete genome sequence of Segniliparus rotundus type strain (CDC 1076).</title>
        <authorList>
            <person name="Sikorski J."/>
            <person name="Lapidus A."/>
            <person name="Copeland A."/>
            <person name="Misra M."/>
            <person name="Glavina Del Rio T."/>
            <person name="Nolan M."/>
            <person name="Lucas S."/>
            <person name="Chen F."/>
            <person name="Tice H."/>
            <person name="Cheng J.F."/>
            <person name="Jando M."/>
            <person name="Schneider S."/>
            <person name="Bruce D."/>
            <person name="Goodwin L."/>
            <person name="Pitluck S."/>
            <person name="Liolios K."/>
            <person name="Mikhailova N."/>
            <person name="Pati A."/>
            <person name="Ivanova N."/>
            <person name="Mavromatis K."/>
            <person name="Chen A."/>
            <person name="Palaniappan K."/>
            <person name="Chertkov O."/>
            <person name="Land M."/>
            <person name="Hauser L."/>
            <person name="Chang Y.J."/>
            <person name="Jeffries C.D."/>
            <person name="Brettin T."/>
            <person name="Detter J.C."/>
            <person name="Han C."/>
            <person name="Rohde M."/>
            <person name="Goker M."/>
            <person name="Bristow J."/>
            <person name="Eisen J.A."/>
            <person name="Markowitz V."/>
            <person name="Hugenholtz P."/>
            <person name="Kyrpides N.C."/>
            <person name="Klenk H.P."/>
        </authorList>
    </citation>
    <scope>NUCLEOTIDE SEQUENCE [LARGE SCALE GENOMIC DNA]</scope>
    <source>
        <strain evidence="10">ATCC BAA-972 / CDC 1076 / CIP 108378 / DSM 44985 / JCM 13578</strain>
    </source>
</reference>
<evidence type="ECO:0000256" key="7">
    <source>
        <dbReference type="ARBA" id="ARBA00048258"/>
    </source>
</evidence>
<dbReference type="Proteomes" id="UP000002247">
    <property type="component" value="Chromosome"/>
</dbReference>
<dbReference type="Gene3D" id="3.30.1300.10">
    <property type="entry name" value="Pantoate-beta-alanine ligase, C-terminal domain"/>
    <property type="match status" value="1"/>
</dbReference>
<dbReference type="PANTHER" id="PTHR21299:SF1">
    <property type="entry name" value="PANTOATE--BETA-ALANINE LIGASE"/>
    <property type="match status" value="1"/>
</dbReference>
<dbReference type="InterPro" id="IPR014729">
    <property type="entry name" value="Rossmann-like_a/b/a_fold"/>
</dbReference>
<dbReference type="KEGG" id="srt:Srot_0428"/>
<sequence>MSLGHTGPVLCHSPQQLRELADRLRAVGKHIALVPTMGALHHGHLALVEHAKRLPHATVVASVFVNPLQFGQGEDFERYPRPLAADLEALRQKKVRVVYTPAPAAMYPLDGGGTQVVPGPLADELEGALRPGHFTGVLTVVMKLLAACGATWAVFGEKDYQQLTLIRQMIRDLDLPVSAIGVPTVREEDGLALSSRNVYLSPHERQQAAGLSAALRAGAAEGERGPDAVLGAARATLEGYPGLAVDYLELRDPDLRQCPQRGPARLLVAARCGTTRLIDNMPVSLGDGGR</sequence>
<keyword evidence="3 8" id="KW-0436">Ligase</keyword>
<accession>D6ZBT8</accession>
<dbReference type="GO" id="GO:0005829">
    <property type="term" value="C:cytosol"/>
    <property type="evidence" value="ECO:0007669"/>
    <property type="project" value="TreeGrafter"/>
</dbReference>
<comment type="miscellaneous">
    <text evidence="8">The reaction proceeds by a bi uni uni bi ping pong mechanism.</text>
</comment>
<comment type="similarity">
    <text evidence="2 8">Belongs to the pantothenate synthetase family.</text>
</comment>
<dbReference type="eggNOG" id="COG0414">
    <property type="taxonomic scope" value="Bacteria"/>
</dbReference>
<keyword evidence="10" id="KW-1185">Reference proteome</keyword>
<dbReference type="HOGENOM" id="CLU_047148_0_2_11"/>
<dbReference type="PANTHER" id="PTHR21299">
    <property type="entry name" value="CYTIDYLATE KINASE/PANTOATE-BETA-ALANINE LIGASE"/>
    <property type="match status" value="1"/>
</dbReference>
<evidence type="ECO:0000256" key="2">
    <source>
        <dbReference type="ARBA" id="ARBA00009256"/>
    </source>
</evidence>
<dbReference type="OrthoDB" id="9773087at2"/>
<keyword evidence="6 8" id="KW-0067">ATP-binding</keyword>
<dbReference type="GO" id="GO:0015940">
    <property type="term" value="P:pantothenate biosynthetic process"/>
    <property type="evidence" value="ECO:0007669"/>
    <property type="project" value="UniProtKB-UniRule"/>
</dbReference>
<gene>
    <name evidence="8" type="primary">panC</name>
    <name evidence="9" type="ordered locus">Srot_0428</name>
</gene>
<dbReference type="HAMAP" id="MF_00158">
    <property type="entry name" value="PanC"/>
    <property type="match status" value="1"/>
</dbReference>
<dbReference type="GO" id="GO:0005524">
    <property type="term" value="F:ATP binding"/>
    <property type="evidence" value="ECO:0007669"/>
    <property type="project" value="UniProtKB-KW"/>
</dbReference>
<dbReference type="NCBIfam" id="TIGR00018">
    <property type="entry name" value="panC"/>
    <property type="match status" value="1"/>
</dbReference>
<evidence type="ECO:0000256" key="5">
    <source>
        <dbReference type="ARBA" id="ARBA00022741"/>
    </source>
</evidence>
<feature type="binding site" evidence="8">
    <location>
        <position position="162"/>
    </location>
    <ligand>
        <name>(R)-pantoate</name>
        <dbReference type="ChEBI" id="CHEBI:15980"/>
    </ligand>
</feature>
<dbReference type="InterPro" id="IPR003721">
    <property type="entry name" value="Pantoate_ligase"/>
</dbReference>
<dbReference type="EC" id="6.3.2.1" evidence="8"/>
<protein>
    <recommendedName>
        <fullName evidence="8">Pantothenate synthetase</fullName>
        <shortName evidence="8">PS</shortName>
        <ecNumber evidence="8">6.3.2.1</ecNumber>
    </recommendedName>
    <alternativeName>
        <fullName evidence="8">Pantoate--beta-alanine ligase</fullName>
    </alternativeName>
    <alternativeName>
        <fullName evidence="8">Pantoate-activating enzyme</fullName>
    </alternativeName>
</protein>
<name>D6ZBT8_SEGRD</name>
<evidence type="ECO:0000256" key="3">
    <source>
        <dbReference type="ARBA" id="ARBA00022598"/>
    </source>
</evidence>
<evidence type="ECO:0000256" key="6">
    <source>
        <dbReference type="ARBA" id="ARBA00022840"/>
    </source>
</evidence>
<evidence type="ECO:0000313" key="9">
    <source>
        <dbReference type="EMBL" id="ADG96915.1"/>
    </source>
</evidence>
<comment type="subunit">
    <text evidence="8">Homodimer.</text>
</comment>
<comment type="pathway">
    <text evidence="1 8">Cofactor biosynthesis; (R)-pantothenate biosynthesis; (R)-pantothenate from (R)-pantoate and beta-alanine: step 1/1.</text>
</comment>
<evidence type="ECO:0000313" key="10">
    <source>
        <dbReference type="Proteomes" id="UP000002247"/>
    </source>
</evidence>
<comment type="subcellular location">
    <subcellularLocation>
        <location evidence="8">Cytoplasm</location>
    </subcellularLocation>
</comment>
<evidence type="ECO:0000256" key="8">
    <source>
        <dbReference type="HAMAP-Rule" id="MF_00158"/>
    </source>
</evidence>
<feature type="binding site" evidence="8">
    <location>
        <begin position="156"/>
        <end position="159"/>
    </location>
    <ligand>
        <name>ATP</name>
        <dbReference type="ChEBI" id="CHEBI:30616"/>
    </ligand>
</feature>
<feature type="binding site" evidence="8">
    <location>
        <position position="69"/>
    </location>
    <ligand>
        <name>(R)-pantoate</name>
        <dbReference type="ChEBI" id="CHEBI:15980"/>
    </ligand>
</feature>
<feature type="binding site" evidence="8">
    <location>
        <begin position="37"/>
        <end position="44"/>
    </location>
    <ligand>
        <name>ATP</name>
        <dbReference type="ChEBI" id="CHEBI:30616"/>
    </ligand>
</feature>
<dbReference type="STRING" id="640132.Srot_0428"/>
<dbReference type="Gene3D" id="3.40.50.620">
    <property type="entry name" value="HUPs"/>
    <property type="match status" value="1"/>
</dbReference>
<evidence type="ECO:0000256" key="4">
    <source>
        <dbReference type="ARBA" id="ARBA00022655"/>
    </source>
</evidence>
<keyword evidence="8" id="KW-0963">Cytoplasm</keyword>
<keyword evidence="5 8" id="KW-0547">Nucleotide-binding</keyword>
<dbReference type="SUPFAM" id="SSF52374">
    <property type="entry name" value="Nucleotidylyl transferase"/>
    <property type="match status" value="1"/>
</dbReference>